<dbReference type="EMBL" id="KZ110591">
    <property type="protein sequence ID" value="OSX67316.1"/>
    <property type="molecule type" value="Genomic_DNA"/>
</dbReference>
<sequence>MHPAILRDADATNKLFEAILDTPGGRRSLSRLARTCKAFKEPVLDILWRDLDSLAPLIGLFPNTLLKRARRPGLGLAKNPERDDWNRLLAYGERVRSISYMESSGNISPTIFPILEELRPRQWLLPNLTSLTWKSETAAGLERCRLFLGPELRNITLEVGTKHPKLNDLLVEIASHARLSSLAFTLHTNLPDNFTDIFHNNLSLEKVCIAAPGALSARVGLWAAQLPKLRSFTVDLTGRTTTAVEGFFDDISPGSGASTPSSVGGTDSGVFSGDELDFSEIRKSAVRLTGDGPRHGAFAHLTHLQLSGETSNVATFLKHLTSPLTHLELLIDDPPASEDWQDVCGLVCEQFSYTLQVFRVSPTSASRFQELVRSTSRGGDTPVRHLPLTHLGPLPRLHRLDIDLPESVLFHESDIAHLANMCPSLEILRLSALARWPSTVGPPALTLEGLVPLMRQCRRLHTLAVVVNALDGSEGILSTREVSSRSLQRLHVGHSWIKDPLQTAILLSHVAPFLDNLKWFHEKNRAVVVEANALAWQKVSEFLPHLQNIRLAERRQQPQPQVYVPPPTAEKAVDATVITVDQGILAKPQLVESEVQAEVEFADASVQMAPEVESVSVDATPVLVDTGILVVPTFAERAVDARPETEEKAIDMRGTPPLETTSRPGNIAGVVPSVLSYLPSPATGLVSLTFRVARFYTFPFRYMYSFMPSLSKSADALQAETEPKSPVPGEQEEDLAEKHENGNALSPSQETAVSPVGL</sequence>
<dbReference type="InterPro" id="IPR032675">
    <property type="entry name" value="LRR_dom_sf"/>
</dbReference>
<gene>
    <name evidence="2" type="ORF">POSPLADRAFT_1176089</name>
</gene>
<name>A0A1X6NFW9_9APHY</name>
<dbReference type="Proteomes" id="UP000194127">
    <property type="component" value="Unassembled WGS sequence"/>
</dbReference>
<protein>
    <recommendedName>
        <fullName evidence="4">F-box domain-containing protein</fullName>
    </recommendedName>
</protein>
<evidence type="ECO:0000313" key="2">
    <source>
        <dbReference type="EMBL" id="OSX67316.1"/>
    </source>
</evidence>
<dbReference type="SUPFAM" id="SSF52047">
    <property type="entry name" value="RNI-like"/>
    <property type="match status" value="1"/>
</dbReference>
<evidence type="ECO:0008006" key="4">
    <source>
        <dbReference type="Google" id="ProtNLM"/>
    </source>
</evidence>
<dbReference type="RefSeq" id="XP_024344110.1">
    <property type="nucleotide sequence ID" value="XM_024488394.1"/>
</dbReference>
<dbReference type="STRING" id="670580.A0A1X6NFW9"/>
<dbReference type="AlphaFoldDB" id="A0A1X6NFW9"/>
<feature type="compositionally biased region" description="Polar residues" evidence="1">
    <location>
        <begin position="743"/>
        <end position="752"/>
    </location>
</feature>
<proteinExistence type="predicted"/>
<evidence type="ECO:0000256" key="1">
    <source>
        <dbReference type="SAM" id="MobiDB-lite"/>
    </source>
</evidence>
<feature type="region of interest" description="Disordered" evidence="1">
    <location>
        <begin position="715"/>
        <end position="758"/>
    </location>
</feature>
<organism evidence="2 3">
    <name type="scientific">Postia placenta MAD-698-R-SB12</name>
    <dbReference type="NCBI Taxonomy" id="670580"/>
    <lineage>
        <taxon>Eukaryota</taxon>
        <taxon>Fungi</taxon>
        <taxon>Dikarya</taxon>
        <taxon>Basidiomycota</taxon>
        <taxon>Agaricomycotina</taxon>
        <taxon>Agaricomycetes</taxon>
        <taxon>Polyporales</taxon>
        <taxon>Adustoporiaceae</taxon>
        <taxon>Rhodonia</taxon>
    </lineage>
</organism>
<dbReference type="GeneID" id="36333343"/>
<keyword evidence="3" id="KW-1185">Reference proteome</keyword>
<dbReference type="OrthoDB" id="268763at2759"/>
<accession>A0A1X6NFW9</accession>
<dbReference type="Gene3D" id="3.80.10.10">
    <property type="entry name" value="Ribonuclease Inhibitor"/>
    <property type="match status" value="1"/>
</dbReference>
<evidence type="ECO:0000313" key="3">
    <source>
        <dbReference type="Proteomes" id="UP000194127"/>
    </source>
</evidence>
<reference evidence="2 3" key="1">
    <citation type="submission" date="2017-04" db="EMBL/GenBank/DDBJ databases">
        <title>Genome Sequence of the Model Brown-Rot Fungus Postia placenta SB12.</title>
        <authorList>
            <consortium name="DOE Joint Genome Institute"/>
            <person name="Gaskell J."/>
            <person name="Kersten P."/>
            <person name="Larrondo L.F."/>
            <person name="Canessa P."/>
            <person name="Martinez D."/>
            <person name="Hibbett D."/>
            <person name="Schmoll M."/>
            <person name="Kubicek C.P."/>
            <person name="Martinez A.T."/>
            <person name="Yadav J."/>
            <person name="Master E."/>
            <person name="Magnuson J.K."/>
            <person name="James T."/>
            <person name="Yaver D."/>
            <person name="Berka R."/>
            <person name="Labutti K."/>
            <person name="Lipzen A."/>
            <person name="Aerts A."/>
            <person name="Barry K."/>
            <person name="Henrissat B."/>
            <person name="Blanchette R."/>
            <person name="Grigoriev I."/>
            <person name="Cullen D."/>
        </authorList>
    </citation>
    <scope>NUCLEOTIDE SEQUENCE [LARGE SCALE GENOMIC DNA]</scope>
    <source>
        <strain evidence="2 3">MAD-698-R-SB12</strain>
    </source>
</reference>